<dbReference type="FunFam" id="2.30.29.30:FF:000286">
    <property type="entry name" value="PH-protein kinase domain containing protein"/>
    <property type="match status" value="1"/>
</dbReference>
<gene>
    <name evidence="5" type="ORF">NAES01612_LOCUS20629</name>
</gene>
<dbReference type="Pfam" id="PF00620">
    <property type="entry name" value="RhoGAP"/>
    <property type="match status" value="1"/>
</dbReference>
<organism evidence="5">
    <name type="scientific">Paramoeba aestuarina</name>
    <dbReference type="NCBI Taxonomy" id="180227"/>
    <lineage>
        <taxon>Eukaryota</taxon>
        <taxon>Amoebozoa</taxon>
        <taxon>Discosea</taxon>
        <taxon>Flabellinia</taxon>
        <taxon>Dactylopodida</taxon>
        <taxon>Paramoebidae</taxon>
        <taxon>Paramoeba</taxon>
    </lineage>
</organism>
<dbReference type="SUPFAM" id="SSF50729">
    <property type="entry name" value="PH domain-like"/>
    <property type="match status" value="2"/>
</dbReference>
<evidence type="ECO:0000259" key="3">
    <source>
        <dbReference type="PROSITE" id="PS50003"/>
    </source>
</evidence>
<dbReference type="PROSITE" id="PS50003">
    <property type="entry name" value="PH_DOMAIN"/>
    <property type="match status" value="1"/>
</dbReference>
<evidence type="ECO:0000256" key="2">
    <source>
        <dbReference type="ARBA" id="ARBA00037092"/>
    </source>
</evidence>
<proteinExistence type="predicted"/>
<dbReference type="InterPro" id="IPR000198">
    <property type="entry name" value="RhoGAP_dom"/>
</dbReference>
<sequence>MYMEYSSKLLKSLEMISSKKKDQKTKWKATCKNVKARHDIEDITYLVQLPRNRLGYYIGFLSDYLDFDLPGVDLEAEKGSGLNAFHVICNLSDGLDRSDIWKEQLQKVDSTINTSPLVHQIDSLQVPRRFLKKGRVEVKGREGSPINFLVLCTDVLVCCHNDHSESDHVVTFPLADLEVAGEEKQNSFTLGTPEGKWLVTSEVKDKGGWVSLLTSSIKTSIVKLKLFGIPLKYVLRRDQHVKIPHFLTDGFEMLKKNAQTEGIFRLSGTRSKIQELVATLNMRKMVDFTKYDEHTVAGVLKQFFRELPTPLMTFEFYESFHQCLGSKDISAALKAVVMKLPKGNRNVLTFLIGSLNSIAQHQEKNKMSPHNLAIVFSPNLLRSPLNNNNSFDLSDVETKVVECLIEKYNTIFDEAEKDLKKVEEIEDYMSPKMKLKDGEEIEEEEEEEILEGEEGGGGAAGAVVKEGWLTKKGEVRKNWLKRWFVLKYGSLAYFKSQDGVTAAGRIRLIDCLVGQSVGKRPNCFAITTPQKRTFLIAASSPKDQIEWMQAIQSCIESSY</sequence>
<dbReference type="SMART" id="SM00324">
    <property type="entry name" value="RhoGAP"/>
    <property type="match status" value="1"/>
</dbReference>
<comment type="function">
    <text evidence="2">Rho GTPase-activating protein involved in the signal transduction pathway.</text>
</comment>
<dbReference type="InterPro" id="IPR008936">
    <property type="entry name" value="Rho_GTPase_activation_prot"/>
</dbReference>
<feature type="domain" description="PH" evidence="3">
    <location>
        <begin position="462"/>
        <end position="556"/>
    </location>
</feature>
<dbReference type="EMBL" id="HBKR01031375">
    <property type="protein sequence ID" value="CAE2327308.1"/>
    <property type="molecule type" value="Transcribed_RNA"/>
</dbReference>
<accession>A0A7S4P8W8</accession>
<dbReference type="InterPro" id="IPR011993">
    <property type="entry name" value="PH-like_dom_sf"/>
</dbReference>
<reference evidence="5" key="1">
    <citation type="submission" date="2021-01" db="EMBL/GenBank/DDBJ databases">
        <authorList>
            <person name="Corre E."/>
            <person name="Pelletier E."/>
            <person name="Niang G."/>
            <person name="Scheremetjew M."/>
            <person name="Finn R."/>
            <person name="Kale V."/>
            <person name="Holt S."/>
            <person name="Cochrane G."/>
            <person name="Meng A."/>
            <person name="Brown T."/>
            <person name="Cohen L."/>
        </authorList>
    </citation>
    <scope>NUCLEOTIDE SEQUENCE</scope>
    <source>
        <strain evidence="5">SoJaBio B1-5/56/2</strain>
    </source>
</reference>
<evidence type="ECO:0000259" key="4">
    <source>
        <dbReference type="PROSITE" id="PS50238"/>
    </source>
</evidence>
<dbReference type="GO" id="GO:0007165">
    <property type="term" value="P:signal transduction"/>
    <property type="evidence" value="ECO:0007669"/>
    <property type="project" value="InterPro"/>
</dbReference>
<dbReference type="SUPFAM" id="SSF48350">
    <property type="entry name" value="GTPase activation domain, GAP"/>
    <property type="match status" value="1"/>
</dbReference>
<dbReference type="CDD" id="cd00159">
    <property type="entry name" value="RhoGAP"/>
    <property type="match status" value="1"/>
</dbReference>
<dbReference type="InterPro" id="IPR001849">
    <property type="entry name" value="PH_domain"/>
</dbReference>
<dbReference type="GO" id="GO:0005737">
    <property type="term" value="C:cytoplasm"/>
    <property type="evidence" value="ECO:0007669"/>
    <property type="project" value="TreeGrafter"/>
</dbReference>
<evidence type="ECO:0000313" key="5">
    <source>
        <dbReference type="EMBL" id="CAE2327308.1"/>
    </source>
</evidence>
<dbReference type="Pfam" id="PF00169">
    <property type="entry name" value="PH"/>
    <property type="match status" value="1"/>
</dbReference>
<dbReference type="SMART" id="SM00233">
    <property type="entry name" value="PH"/>
    <property type="match status" value="2"/>
</dbReference>
<evidence type="ECO:0008006" key="6">
    <source>
        <dbReference type="Google" id="ProtNLM"/>
    </source>
</evidence>
<dbReference type="GO" id="GO:0005547">
    <property type="term" value="F:phosphatidylinositol-3,4,5-trisphosphate binding"/>
    <property type="evidence" value="ECO:0007669"/>
    <property type="project" value="UniProtKB-ARBA"/>
</dbReference>
<evidence type="ECO:0000256" key="1">
    <source>
        <dbReference type="ARBA" id="ARBA00022468"/>
    </source>
</evidence>
<dbReference type="AlphaFoldDB" id="A0A7S4P8W8"/>
<dbReference type="PANTHER" id="PTHR23176:SF129">
    <property type="entry name" value="RHO GTPASE ACTIVATING PROTEIN AT 16F, ISOFORM E-RELATED"/>
    <property type="match status" value="1"/>
</dbReference>
<keyword evidence="1" id="KW-0343">GTPase activation</keyword>
<dbReference type="Gene3D" id="1.10.555.10">
    <property type="entry name" value="Rho GTPase activation protein"/>
    <property type="match status" value="1"/>
</dbReference>
<dbReference type="PROSITE" id="PS50238">
    <property type="entry name" value="RHOGAP"/>
    <property type="match status" value="1"/>
</dbReference>
<dbReference type="Gene3D" id="2.30.29.30">
    <property type="entry name" value="Pleckstrin-homology domain (PH domain)/Phosphotyrosine-binding domain (PTB)"/>
    <property type="match status" value="2"/>
</dbReference>
<dbReference type="PANTHER" id="PTHR23176">
    <property type="entry name" value="RHO/RAC/CDC GTPASE-ACTIVATING PROTEIN"/>
    <property type="match status" value="1"/>
</dbReference>
<name>A0A7S4P8W8_9EUKA</name>
<dbReference type="InterPro" id="IPR050729">
    <property type="entry name" value="Rho-GAP"/>
</dbReference>
<feature type="domain" description="Rho-GAP" evidence="4">
    <location>
        <begin position="229"/>
        <end position="412"/>
    </location>
</feature>
<protein>
    <recommendedName>
        <fullName evidence="6">Rho GTPase-activating protein</fullName>
    </recommendedName>
</protein>
<dbReference type="GO" id="GO:0005096">
    <property type="term" value="F:GTPase activator activity"/>
    <property type="evidence" value="ECO:0007669"/>
    <property type="project" value="UniProtKB-KW"/>
</dbReference>